<dbReference type="NCBIfam" id="TIGR04325">
    <property type="entry name" value="MTase_LIC12133"/>
    <property type="match status" value="1"/>
</dbReference>
<dbReference type="GO" id="GO:0032259">
    <property type="term" value="P:methylation"/>
    <property type="evidence" value="ECO:0007669"/>
    <property type="project" value="UniProtKB-KW"/>
</dbReference>
<reference evidence="2" key="1">
    <citation type="submission" date="2016-08" db="EMBL/GenBank/DDBJ databases">
        <authorList>
            <person name="Varghese N."/>
            <person name="Submissions Spin"/>
        </authorList>
    </citation>
    <scope>NUCLEOTIDE SEQUENCE [LARGE SCALE GENOMIC DNA]</scope>
    <source>
        <strain evidence="2">HAMBI 2971</strain>
    </source>
</reference>
<protein>
    <submittedName>
        <fullName evidence="1">Putative methyltransferase, LIC12133 family</fullName>
    </submittedName>
</protein>
<keyword evidence="1" id="KW-0489">Methyltransferase</keyword>
<dbReference type="AlphaFoldDB" id="A0A1C3WF28"/>
<dbReference type="OrthoDB" id="118271at2"/>
<dbReference type="Proteomes" id="UP000199435">
    <property type="component" value="Unassembled WGS sequence"/>
</dbReference>
<dbReference type="GO" id="GO:0008168">
    <property type="term" value="F:methyltransferase activity"/>
    <property type="evidence" value="ECO:0007669"/>
    <property type="project" value="UniProtKB-KW"/>
</dbReference>
<gene>
    <name evidence="1" type="ORF">GA0061102_102837</name>
</gene>
<name>A0A1C3WF28_9HYPH</name>
<evidence type="ECO:0000313" key="2">
    <source>
        <dbReference type="Proteomes" id="UP000199435"/>
    </source>
</evidence>
<keyword evidence="1" id="KW-0808">Transferase</keyword>
<accession>A0A1C3WF28</accession>
<dbReference type="InterPro" id="IPR027612">
    <property type="entry name" value="Put_MTase_LIC12133"/>
</dbReference>
<keyword evidence="2" id="KW-1185">Reference proteome</keyword>
<organism evidence="1 2">
    <name type="scientific">Rhizobium miluonense</name>
    <dbReference type="NCBI Taxonomy" id="411945"/>
    <lineage>
        <taxon>Bacteria</taxon>
        <taxon>Pseudomonadati</taxon>
        <taxon>Pseudomonadota</taxon>
        <taxon>Alphaproteobacteria</taxon>
        <taxon>Hyphomicrobiales</taxon>
        <taxon>Rhizobiaceae</taxon>
        <taxon>Rhizobium/Agrobacterium group</taxon>
        <taxon>Rhizobium</taxon>
    </lineage>
</organism>
<dbReference type="EMBL" id="FMAH01000028">
    <property type="protein sequence ID" value="SCB38486.1"/>
    <property type="molecule type" value="Genomic_DNA"/>
</dbReference>
<dbReference type="RefSeq" id="WP_092852795.1">
    <property type="nucleotide sequence ID" value="NZ_FMAH01000028.1"/>
</dbReference>
<sequence length="278" mass="31267">MTNSLWSHLWWAGYAYTILKGTAQAAAYGLAPLRLARGRLNYLSPFPRRFTGAYTTFEAAMVAARRQRLAGYDHDEIAPVAYAKMCEVAPWDYPVLFWLRSLLGEIDGLVDAGGHMGTKYRAFRPLLPLEGSFRWTVYDLPAIIRAGRNLAEKERLTSLHFVNRVEDAGEMPLFLGSGLMQYLDTPLSSLLMQMPSLPHHLILNKVALRKGSTIVTLERIGKSFVPYHMRNEADFVGDIAGLGYRQVDRWSIPALSRAIDTHPELGRSESAGFYFRLG</sequence>
<dbReference type="STRING" id="411945.GA0061102_102837"/>
<evidence type="ECO:0000313" key="1">
    <source>
        <dbReference type="EMBL" id="SCB38486.1"/>
    </source>
</evidence>
<proteinExistence type="predicted"/>